<keyword evidence="1" id="KW-1133">Transmembrane helix</keyword>
<evidence type="ECO:0000313" key="2">
    <source>
        <dbReference type="EMBL" id="CAJ0874341.1"/>
    </source>
</evidence>
<sequence>MKNAVTRLAAALSACAATPNGPSGARDFSGISILDHAGQPVNPHQRSVGLLLIGIALAALGATVVVIYL</sequence>
<gene>
    <name evidence="2" type="ORF">AMST5_02591</name>
</gene>
<reference evidence="2" key="1">
    <citation type="submission" date="2023-07" db="EMBL/GenBank/DDBJ databases">
        <authorList>
            <person name="Pelsma A.J. K."/>
        </authorList>
    </citation>
    <scope>NUCLEOTIDE SEQUENCE</scope>
</reference>
<proteinExistence type="predicted"/>
<dbReference type="AlphaFoldDB" id="A0AA48M0A9"/>
<organism evidence="2">
    <name type="scientific">freshwater sediment metagenome</name>
    <dbReference type="NCBI Taxonomy" id="556182"/>
    <lineage>
        <taxon>unclassified sequences</taxon>
        <taxon>metagenomes</taxon>
        <taxon>ecological metagenomes</taxon>
    </lineage>
</organism>
<keyword evidence="1" id="KW-0472">Membrane</keyword>
<feature type="transmembrane region" description="Helical" evidence="1">
    <location>
        <begin position="49"/>
        <end position="68"/>
    </location>
</feature>
<protein>
    <submittedName>
        <fullName evidence="2">Uncharacterized protein</fullName>
    </submittedName>
</protein>
<accession>A0AA48M0A9</accession>
<keyword evidence="1" id="KW-0812">Transmembrane</keyword>
<evidence type="ECO:0000256" key="1">
    <source>
        <dbReference type="SAM" id="Phobius"/>
    </source>
</evidence>
<name>A0AA48M0A9_9ZZZZ</name>
<dbReference type="EMBL" id="OY288114">
    <property type="protein sequence ID" value="CAJ0874341.1"/>
    <property type="molecule type" value="Genomic_DNA"/>
</dbReference>